<feature type="compositionally biased region" description="Low complexity" evidence="1">
    <location>
        <begin position="184"/>
        <end position="204"/>
    </location>
</feature>
<feature type="compositionally biased region" description="Polar residues" evidence="1">
    <location>
        <begin position="205"/>
        <end position="222"/>
    </location>
</feature>
<organism evidence="3 4">
    <name type="scientific">Orbilia blumenaviensis</name>
    <dbReference type="NCBI Taxonomy" id="1796055"/>
    <lineage>
        <taxon>Eukaryota</taxon>
        <taxon>Fungi</taxon>
        <taxon>Dikarya</taxon>
        <taxon>Ascomycota</taxon>
        <taxon>Pezizomycotina</taxon>
        <taxon>Orbiliomycetes</taxon>
        <taxon>Orbiliales</taxon>
        <taxon>Orbiliaceae</taxon>
        <taxon>Orbilia</taxon>
    </lineage>
</organism>
<keyword evidence="2" id="KW-0812">Transmembrane</keyword>
<feature type="transmembrane region" description="Helical" evidence="2">
    <location>
        <begin position="26"/>
        <end position="48"/>
    </location>
</feature>
<comment type="caution">
    <text evidence="3">The sequence shown here is derived from an EMBL/GenBank/DDBJ whole genome shotgun (WGS) entry which is preliminary data.</text>
</comment>
<evidence type="ECO:0000256" key="2">
    <source>
        <dbReference type="SAM" id="Phobius"/>
    </source>
</evidence>
<evidence type="ECO:0008006" key="5">
    <source>
        <dbReference type="Google" id="ProtNLM"/>
    </source>
</evidence>
<feature type="region of interest" description="Disordered" evidence="1">
    <location>
        <begin position="77"/>
        <end position="108"/>
    </location>
</feature>
<evidence type="ECO:0000313" key="3">
    <source>
        <dbReference type="EMBL" id="KAK6342086.1"/>
    </source>
</evidence>
<dbReference type="AlphaFoldDB" id="A0AAV9ULQ9"/>
<dbReference type="EMBL" id="JAVHNS010000010">
    <property type="protein sequence ID" value="KAK6342086.1"/>
    <property type="molecule type" value="Genomic_DNA"/>
</dbReference>
<name>A0AAV9ULQ9_9PEZI</name>
<reference evidence="3 4" key="1">
    <citation type="submission" date="2019-10" db="EMBL/GenBank/DDBJ databases">
        <authorList>
            <person name="Palmer J.M."/>
        </authorList>
    </citation>
    <scope>NUCLEOTIDE SEQUENCE [LARGE SCALE GENOMIC DNA]</scope>
    <source>
        <strain evidence="3 4">TWF730</strain>
    </source>
</reference>
<evidence type="ECO:0000313" key="4">
    <source>
        <dbReference type="Proteomes" id="UP001373714"/>
    </source>
</evidence>
<keyword evidence="2" id="KW-0472">Membrane</keyword>
<protein>
    <recommendedName>
        <fullName evidence="5">Copper transporter</fullName>
    </recommendedName>
</protein>
<keyword evidence="4" id="KW-1185">Reference proteome</keyword>
<accession>A0AAV9ULQ9</accession>
<gene>
    <name evidence="3" type="ORF">TWF730_001565</name>
</gene>
<feature type="compositionally biased region" description="Basic and acidic residues" evidence="1">
    <location>
        <begin position="169"/>
        <end position="182"/>
    </location>
</feature>
<dbReference type="Proteomes" id="UP001373714">
    <property type="component" value="Unassembled WGS sequence"/>
</dbReference>
<feature type="compositionally biased region" description="Low complexity" evidence="1">
    <location>
        <begin position="77"/>
        <end position="86"/>
    </location>
</feature>
<sequence>MAPAPEYAEFRHILAPRYFSDGYYNWWKVVFISVFCCIFLVFFIRIIWWYRVYTREQREWIKWWQWNSARRQEQMQQQQNAAALRAQHQRNQRQQQQHWHTRPNMRNVPMATPQPAVLRMHIVSPPPPPPPPVNMMFVMVNVPDDANGVQGGQARNAHSPGSPTHTNQFRREGIVRADERSGHQRTPSRTQSRSQSRTETRSNQGHQRTPSRTQSRAGSISRVNDDREPPPAYQP</sequence>
<keyword evidence="2" id="KW-1133">Transmembrane helix</keyword>
<evidence type="ECO:0000256" key="1">
    <source>
        <dbReference type="SAM" id="MobiDB-lite"/>
    </source>
</evidence>
<proteinExistence type="predicted"/>
<feature type="region of interest" description="Disordered" evidence="1">
    <location>
        <begin position="144"/>
        <end position="235"/>
    </location>
</feature>